<protein>
    <submittedName>
        <fullName evidence="1">Uncharacterized protein</fullName>
    </submittedName>
</protein>
<evidence type="ECO:0000313" key="1">
    <source>
        <dbReference type="EMBL" id="OAT78091.1"/>
    </source>
</evidence>
<dbReference type="Proteomes" id="UP000078225">
    <property type="component" value="Unassembled WGS sequence"/>
</dbReference>
<proteinExistence type="predicted"/>
<comment type="caution">
    <text evidence="1">The sequence shown here is derived from an EMBL/GenBank/DDBJ whole genome shotgun (WGS) entry which is preliminary data.</text>
</comment>
<dbReference type="AlphaFoldDB" id="A0A1B7L7B9"/>
<sequence>MKKVMVFFNHEPVVALSVMSGVSTIRRSYPNGEGVSLKIMSVSVSEPGFEQKIVHVASDRELSYDEIKNAVKKHL</sequence>
<dbReference type="RefSeq" id="WP_064595688.1">
    <property type="nucleotide sequence ID" value="NZ_CP134782.1"/>
</dbReference>
<organism evidence="1 2">
    <name type="scientific">Mangrovibacter phragmitis</name>
    <dbReference type="NCBI Taxonomy" id="1691903"/>
    <lineage>
        <taxon>Bacteria</taxon>
        <taxon>Pseudomonadati</taxon>
        <taxon>Pseudomonadota</taxon>
        <taxon>Gammaproteobacteria</taxon>
        <taxon>Enterobacterales</taxon>
        <taxon>Enterobacteriaceae</taxon>
        <taxon>Mangrovibacter</taxon>
    </lineage>
</organism>
<gene>
    <name evidence="1" type="ORF">A9B99_18270</name>
</gene>
<keyword evidence="2" id="KW-1185">Reference proteome</keyword>
<reference evidence="2" key="1">
    <citation type="submission" date="2016-05" db="EMBL/GenBank/DDBJ databases">
        <authorList>
            <person name="Behera P."/>
            <person name="Vaishampayan P."/>
            <person name="Singh N."/>
            <person name="Raina V."/>
            <person name="Suar M."/>
            <person name="Pattnaik A."/>
            <person name="Rastogi G."/>
        </authorList>
    </citation>
    <scope>NUCLEOTIDE SEQUENCE [LARGE SCALE GENOMIC DNA]</scope>
    <source>
        <strain evidence="2">MP23</strain>
    </source>
</reference>
<name>A0A1B7L7B9_9ENTR</name>
<accession>A0A1B7L7B9</accession>
<dbReference type="EMBL" id="LYRP01000002">
    <property type="protein sequence ID" value="OAT78091.1"/>
    <property type="molecule type" value="Genomic_DNA"/>
</dbReference>
<evidence type="ECO:0000313" key="2">
    <source>
        <dbReference type="Proteomes" id="UP000078225"/>
    </source>
</evidence>
<dbReference type="OrthoDB" id="6576015at2"/>